<dbReference type="GO" id="GO:0009063">
    <property type="term" value="P:amino acid catabolic process"/>
    <property type="evidence" value="ECO:0007669"/>
    <property type="project" value="InterPro"/>
</dbReference>
<dbReference type="SUPFAM" id="SSF54826">
    <property type="entry name" value="Enolase N-terminal domain-like"/>
    <property type="match status" value="1"/>
</dbReference>
<dbReference type="InterPro" id="IPR013341">
    <property type="entry name" value="Mandelate_racemase_N_dom"/>
</dbReference>
<evidence type="ECO:0000259" key="2">
    <source>
        <dbReference type="SMART" id="SM00922"/>
    </source>
</evidence>
<dbReference type="PROSITE" id="PS00908">
    <property type="entry name" value="MR_MLE_1"/>
    <property type="match status" value="1"/>
</dbReference>
<dbReference type="EMBL" id="CAEZYR010000006">
    <property type="protein sequence ID" value="CAB4728496.1"/>
    <property type="molecule type" value="Genomic_DNA"/>
</dbReference>
<proteinExistence type="predicted"/>
<dbReference type="InterPro" id="IPR013342">
    <property type="entry name" value="Mandelate_racemase_C"/>
</dbReference>
<dbReference type="EMBL" id="CAFBOS010000342">
    <property type="protein sequence ID" value="CAB5028141.1"/>
    <property type="molecule type" value="Genomic_DNA"/>
</dbReference>
<dbReference type="InterPro" id="IPR029065">
    <property type="entry name" value="Enolase_C-like"/>
</dbReference>
<dbReference type="PANTHER" id="PTHR48080:SF2">
    <property type="entry name" value="D-GALACTONATE DEHYDRATASE"/>
    <property type="match status" value="1"/>
</dbReference>
<protein>
    <submittedName>
        <fullName evidence="3">Unannotated protein</fullName>
    </submittedName>
</protein>
<dbReference type="Pfam" id="PF13378">
    <property type="entry name" value="MR_MLE_C"/>
    <property type="match status" value="1"/>
</dbReference>
<dbReference type="SMART" id="SM00922">
    <property type="entry name" value="MR_MLE"/>
    <property type="match status" value="1"/>
</dbReference>
<reference evidence="3" key="1">
    <citation type="submission" date="2020-05" db="EMBL/GenBank/DDBJ databases">
        <authorList>
            <person name="Chiriac C."/>
            <person name="Salcher M."/>
            <person name="Ghai R."/>
            <person name="Kavagutti S V."/>
        </authorList>
    </citation>
    <scope>NUCLEOTIDE SEQUENCE</scope>
</reference>
<feature type="domain" description="Mandelate racemase/muconate lactonizing enzyme C-terminal" evidence="2">
    <location>
        <begin position="147"/>
        <end position="239"/>
    </location>
</feature>
<dbReference type="InterPro" id="IPR034593">
    <property type="entry name" value="DgoD-like"/>
</dbReference>
<dbReference type="InterPro" id="IPR029017">
    <property type="entry name" value="Enolase-like_N"/>
</dbReference>
<dbReference type="Gene3D" id="3.20.20.120">
    <property type="entry name" value="Enolase-like C-terminal domain"/>
    <property type="match status" value="1"/>
</dbReference>
<evidence type="ECO:0000313" key="5">
    <source>
        <dbReference type="EMBL" id="CAB5028141.1"/>
    </source>
</evidence>
<sequence>MKIANIDTLLVRLPSDGGAPPAECPGPRWTIFDVLLVKLTTDDGLVGWGEAFGHSIARATKVTIDELIAPMVLGADAIDIAGIAHRCNRALHMFGRNGSFTYALSGLDLALWDIAGKAAGMPVHRLLGGAARTEVDAYASLLIYGLPHVTAAKAASAVAAGFRHVKLHEAAVAPVLATREAVGPHIELMLDPNCAWTCEEALRLAPELKQADLRWIEDAIWPPEDHVSMRRLRDAGIRVAAGENTGTLFDFARLMERDAVDVVQPDVTKIGGITEWRKIAALAEAHGVFLSPHSACYGPGFLATVHLLAARPEPSVLERMHLELEATLYPGLTEAVDGRVRVPTEPGLGPEPDPDVIDRYRIA</sequence>
<evidence type="ECO:0000313" key="4">
    <source>
        <dbReference type="EMBL" id="CAB4831576.1"/>
    </source>
</evidence>
<dbReference type="GO" id="GO:0016829">
    <property type="term" value="F:lyase activity"/>
    <property type="evidence" value="ECO:0007669"/>
    <property type="project" value="UniProtKB-KW"/>
</dbReference>
<gene>
    <name evidence="3" type="ORF">UFOPK2754_00316</name>
    <name evidence="4" type="ORF">UFOPK3139_01528</name>
    <name evidence="5" type="ORF">UFOPK3967_03215</name>
</gene>
<dbReference type="InterPro" id="IPR018110">
    <property type="entry name" value="Mandel_Rmase/mucon_lact_enz_CS"/>
</dbReference>
<keyword evidence="1" id="KW-0456">Lyase</keyword>
<evidence type="ECO:0000256" key="1">
    <source>
        <dbReference type="ARBA" id="ARBA00023239"/>
    </source>
</evidence>
<dbReference type="SUPFAM" id="SSF51604">
    <property type="entry name" value="Enolase C-terminal domain-like"/>
    <property type="match status" value="1"/>
</dbReference>
<dbReference type="AlphaFoldDB" id="A0A6J6S140"/>
<dbReference type="CDD" id="cd03316">
    <property type="entry name" value="MR_like"/>
    <property type="match status" value="1"/>
</dbReference>
<name>A0A6J6S140_9ZZZZ</name>
<accession>A0A6J6S140</accession>
<dbReference type="Gene3D" id="3.30.390.10">
    <property type="entry name" value="Enolase-like, N-terminal domain"/>
    <property type="match status" value="1"/>
</dbReference>
<evidence type="ECO:0000313" key="3">
    <source>
        <dbReference type="EMBL" id="CAB4728496.1"/>
    </source>
</evidence>
<dbReference type="SFLD" id="SFLDG00179">
    <property type="entry name" value="mandelate_racemase"/>
    <property type="match status" value="1"/>
</dbReference>
<dbReference type="EMBL" id="CAFABA010000058">
    <property type="protein sequence ID" value="CAB4831576.1"/>
    <property type="molecule type" value="Genomic_DNA"/>
</dbReference>
<dbReference type="SFLD" id="SFLDS00001">
    <property type="entry name" value="Enolase"/>
    <property type="match status" value="1"/>
</dbReference>
<dbReference type="PANTHER" id="PTHR48080">
    <property type="entry name" value="D-GALACTONATE DEHYDRATASE-RELATED"/>
    <property type="match status" value="1"/>
</dbReference>
<dbReference type="Pfam" id="PF02746">
    <property type="entry name" value="MR_MLE_N"/>
    <property type="match status" value="1"/>
</dbReference>
<organism evidence="3">
    <name type="scientific">freshwater metagenome</name>
    <dbReference type="NCBI Taxonomy" id="449393"/>
    <lineage>
        <taxon>unclassified sequences</taxon>
        <taxon>metagenomes</taxon>
        <taxon>ecological metagenomes</taxon>
    </lineage>
</organism>
<dbReference type="InterPro" id="IPR036849">
    <property type="entry name" value="Enolase-like_C_sf"/>
</dbReference>